<accession>A0A0F9EYT5</accession>
<gene>
    <name evidence="1" type="ORF">LCGC14_2307950</name>
</gene>
<comment type="caution">
    <text evidence="1">The sequence shown here is derived from an EMBL/GenBank/DDBJ whole genome shotgun (WGS) entry which is preliminary data.</text>
</comment>
<proteinExistence type="predicted"/>
<protein>
    <submittedName>
        <fullName evidence="1">Uncharacterized protein</fullName>
    </submittedName>
</protein>
<dbReference type="EMBL" id="LAZR01032689">
    <property type="protein sequence ID" value="KKL50190.1"/>
    <property type="molecule type" value="Genomic_DNA"/>
</dbReference>
<evidence type="ECO:0000313" key="1">
    <source>
        <dbReference type="EMBL" id="KKL50190.1"/>
    </source>
</evidence>
<dbReference type="AlphaFoldDB" id="A0A0F9EYT5"/>
<sequence>SGGSHYPQLDDTDKLAVSLYAKASAAGDEAVSNNADAAVLASEADTVATRTSADQTNTNHRGMILHVNTANKIGTTATYTPAVQAKFNDGSYATIWTAAAALTNNGDYTYILYPGASDGNVTEVDGVPIPRTWRGIITVGGTANASHNMDTLMDASLIL</sequence>
<organism evidence="1">
    <name type="scientific">marine sediment metagenome</name>
    <dbReference type="NCBI Taxonomy" id="412755"/>
    <lineage>
        <taxon>unclassified sequences</taxon>
        <taxon>metagenomes</taxon>
        <taxon>ecological metagenomes</taxon>
    </lineage>
</organism>
<name>A0A0F9EYT5_9ZZZZ</name>
<reference evidence="1" key="1">
    <citation type="journal article" date="2015" name="Nature">
        <title>Complex archaea that bridge the gap between prokaryotes and eukaryotes.</title>
        <authorList>
            <person name="Spang A."/>
            <person name="Saw J.H."/>
            <person name="Jorgensen S.L."/>
            <person name="Zaremba-Niedzwiedzka K."/>
            <person name="Martijn J."/>
            <person name="Lind A.E."/>
            <person name="van Eijk R."/>
            <person name="Schleper C."/>
            <person name="Guy L."/>
            <person name="Ettema T.J."/>
        </authorList>
    </citation>
    <scope>NUCLEOTIDE SEQUENCE</scope>
</reference>
<feature type="non-terminal residue" evidence="1">
    <location>
        <position position="1"/>
    </location>
</feature>